<keyword evidence="4" id="KW-1185">Reference proteome</keyword>
<gene>
    <name evidence="3" type="ORF">BaRGS_00012853</name>
</gene>
<dbReference type="InterPro" id="IPR036034">
    <property type="entry name" value="PDZ_sf"/>
</dbReference>
<name>A0ABD0L910_9CAEN</name>
<dbReference type="SUPFAM" id="SSF50156">
    <property type="entry name" value="PDZ domain-like"/>
    <property type="match status" value="1"/>
</dbReference>
<protein>
    <recommendedName>
        <fullName evidence="2">PDZ domain-containing protein</fullName>
    </recommendedName>
</protein>
<dbReference type="InterPro" id="IPR001478">
    <property type="entry name" value="PDZ"/>
</dbReference>
<comment type="caution">
    <text evidence="3">The sequence shown here is derived from an EMBL/GenBank/DDBJ whole genome shotgun (WGS) entry which is preliminary data.</text>
</comment>
<reference evidence="3 4" key="1">
    <citation type="journal article" date="2023" name="Sci. Data">
        <title>Genome assembly of the Korean intertidal mud-creeper Batillaria attramentaria.</title>
        <authorList>
            <person name="Patra A.K."/>
            <person name="Ho P.T."/>
            <person name="Jun S."/>
            <person name="Lee S.J."/>
            <person name="Kim Y."/>
            <person name="Won Y.J."/>
        </authorList>
    </citation>
    <scope>NUCLEOTIDE SEQUENCE [LARGE SCALE GENOMIC DNA]</scope>
    <source>
        <strain evidence="3">Wonlab-2016</strain>
    </source>
</reference>
<dbReference type="CDD" id="cd06670">
    <property type="entry name" value="PDZ6_MUPP1-like"/>
    <property type="match status" value="1"/>
</dbReference>
<dbReference type="SMART" id="SM00228">
    <property type="entry name" value="PDZ"/>
    <property type="match status" value="1"/>
</dbReference>
<dbReference type="AlphaFoldDB" id="A0ABD0L910"/>
<feature type="region of interest" description="Disordered" evidence="1">
    <location>
        <begin position="427"/>
        <end position="448"/>
    </location>
</feature>
<organism evidence="3 4">
    <name type="scientific">Batillaria attramentaria</name>
    <dbReference type="NCBI Taxonomy" id="370345"/>
    <lineage>
        <taxon>Eukaryota</taxon>
        <taxon>Metazoa</taxon>
        <taxon>Spiralia</taxon>
        <taxon>Lophotrochozoa</taxon>
        <taxon>Mollusca</taxon>
        <taxon>Gastropoda</taxon>
        <taxon>Caenogastropoda</taxon>
        <taxon>Sorbeoconcha</taxon>
        <taxon>Cerithioidea</taxon>
        <taxon>Batillariidae</taxon>
        <taxon>Batillaria</taxon>
    </lineage>
</organism>
<proteinExistence type="predicted"/>
<feature type="compositionally biased region" description="Low complexity" evidence="1">
    <location>
        <begin position="114"/>
        <end position="125"/>
    </location>
</feature>
<feature type="domain" description="PDZ" evidence="2">
    <location>
        <begin position="147"/>
        <end position="216"/>
    </location>
</feature>
<feature type="compositionally biased region" description="Pro residues" evidence="1">
    <location>
        <begin position="33"/>
        <end position="66"/>
    </location>
</feature>
<dbReference type="Gene3D" id="2.30.42.10">
    <property type="match status" value="1"/>
</dbReference>
<evidence type="ECO:0000256" key="1">
    <source>
        <dbReference type="SAM" id="MobiDB-lite"/>
    </source>
</evidence>
<evidence type="ECO:0000313" key="3">
    <source>
        <dbReference type="EMBL" id="KAK7495863.1"/>
    </source>
</evidence>
<dbReference type="PANTHER" id="PTHR19964:SF97">
    <property type="entry name" value="PDZ DOMAIN-CONTAINING PROTEIN"/>
    <property type="match status" value="1"/>
</dbReference>
<dbReference type="InterPro" id="IPR051342">
    <property type="entry name" value="PDZ_scaffold"/>
</dbReference>
<evidence type="ECO:0000259" key="2">
    <source>
        <dbReference type="PROSITE" id="PS50106"/>
    </source>
</evidence>
<dbReference type="EMBL" id="JACVVK020000071">
    <property type="protein sequence ID" value="KAK7495863.1"/>
    <property type="molecule type" value="Genomic_DNA"/>
</dbReference>
<dbReference type="Proteomes" id="UP001519460">
    <property type="component" value="Unassembled WGS sequence"/>
</dbReference>
<accession>A0ABD0L910</accession>
<feature type="region of interest" description="Disordered" evidence="1">
    <location>
        <begin position="15"/>
        <end position="94"/>
    </location>
</feature>
<feature type="region of interest" description="Disordered" evidence="1">
    <location>
        <begin position="290"/>
        <end position="310"/>
    </location>
</feature>
<dbReference type="Pfam" id="PF00595">
    <property type="entry name" value="PDZ"/>
    <property type="match status" value="1"/>
</dbReference>
<dbReference type="PANTHER" id="PTHR19964">
    <property type="entry name" value="MULTIPLE PDZ DOMAIN PROTEIN"/>
    <property type="match status" value="1"/>
</dbReference>
<dbReference type="PROSITE" id="PS50106">
    <property type="entry name" value="PDZ"/>
    <property type="match status" value="1"/>
</dbReference>
<feature type="region of interest" description="Disordered" evidence="1">
    <location>
        <begin position="110"/>
        <end position="142"/>
    </location>
</feature>
<sequence>MYVFCCRKTRTLSLRSVSGSRKNHHSSYKKDVPPPLPTTSPPPPQAAPPSSPPVLPSTPPLRPAPSSPRHDPDRLGGRVYHRKTSSQDSSASSSSDYAALAAGVAAASDLRGVSSPPASPRAISPGLSPMGSPRATRDGVSSDFEKHIRLEKGSEQLGLTVETVDKGVNGCVVKAISKGAVSKDGRLQVGDYIVSINNESLRRITNAQARAILRRTSLLSNDIDQSGFRANFGGLFWLKLRGVGGARLGVSKIKQIFRDAWVVSSSWMEPEVSAAAASVPTLFDPGFLSPGRSSSEPGPMASRPHQGEGDRENRRLYSQILQTVSPSQFSQSLSYPVCLPACCLLESVHDGGYVTAVLHFLSLSVNAGYAFLMRGTLLETSFQLFTNFAISCLQFSSSRLSFGFRLWVSSSQGEVVGGAGGVAKTFQERDGISGEGPEAQTTEKELEL</sequence>
<evidence type="ECO:0000313" key="4">
    <source>
        <dbReference type="Proteomes" id="UP001519460"/>
    </source>
</evidence>